<sequence>MARQCGHFFRRGSDSFYRTYEGLKLAASYGVPIILMQFLSYL</sequence>
<keyword evidence="1" id="KW-0472">Membrane</keyword>
<evidence type="ECO:0000313" key="2">
    <source>
        <dbReference type="EMBL" id="KAF6509403.1"/>
    </source>
</evidence>
<comment type="caution">
    <text evidence="2">The sequence shown here is derived from an EMBL/GenBank/DDBJ whole genome shotgun (WGS) entry which is preliminary data.</text>
</comment>
<evidence type="ECO:0000313" key="3">
    <source>
        <dbReference type="Proteomes" id="UP000773850"/>
    </source>
</evidence>
<feature type="transmembrane region" description="Helical" evidence="1">
    <location>
        <begin position="21"/>
        <end position="39"/>
    </location>
</feature>
<gene>
    <name evidence="2" type="ORF">GS8_3231</name>
</gene>
<dbReference type="Proteomes" id="UP000773850">
    <property type="component" value="Unassembled WGS sequence"/>
</dbReference>
<keyword evidence="1" id="KW-1133">Transmembrane helix</keyword>
<keyword evidence="1" id="KW-0812">Transmembrane</keyword>
<accession>A0ABQ7HB31</accession>
<reference evidence="2 3" key="1">
    <citation type="submission" date="2016-03" db="EMBL/GenBank/DDBJ databases">
        <title>Spore heat resistance.</title>
        <authorList>
            <person name="Boekhorst J."/>
            <person name="Berendsen E.M."/>
            <person name="Wells-Bennik M.H."/>
            <person name="Kuipers O.P."/>
        </authorList>
    </citation>
    <scope>NUCLEOTIDE SEQUENCE [LARGE SCALE GENOMIC DNA]</scope>
    <source>
        <strain evidence="2 3">GS8</strain>
    </source>
</reference>
<evidence type="ECO:0000256" key="1">
    <source>
        <dbReference type="SAM" id="Phobius"/>
    </source>
</evidence>
<proteinExistence type="predicted"/>
<dbReference type="EMBL" id="LUCS01000035">
    <property type="protein sequence ID" value="KAF6509403.1"/>
    <property type="molecule type" value="Genomic_DNA"/>
</dbReference>
<name>A0ABQ7HB31_GEOSE</name>
<keyword evidence="3" id="KW-1185">Reference proteome</keyword>
<organism evidence="2 3">
    <name type="scientific">Geobacillus stearothermophilus</name>
    <name type="common">Bacillus stearothermophilus</name>
    <dbReference type="NCBI Taxonomy" id="1422"/>
    <lineage>
        <taxon>Bacteria</taxon>
        <taxon>Bacillati</taxon>
        <taxon>Bacillota</taxon>
        <taxon>Bacilli</taxon>
        <taxon>Bacillales</taxon>
        <taxon>Anoxybacillaceae</taxon>
        <taxon>Geobacillus</taxon>
    </lineage>
</organism>
<protein>
    <submittedName>
        <fullName evidence="2">Uncharacterized protein</fullName>
    </submittedName>
</protein>